<organism evidence="2 3">
    <name type="scientific">Mesocricetus auratus</name>
    <name type="common">Golden hamster</name>
    <dbReference type="NCBI Taxonomy" id="10036"/>
    <lineage>
        <taxon>Eukaryota</taxon>
        <taxon>Metazoa</taxon>
        <taxon>Chordata</taxon>
        <taxon>Craniata</taxon>
        <taxon>Vertebrata</taxon>
        <taxon>Euteleostomi</taxon>
        <taxon>Mammalia</taxon>
        <taxon>Eutheria</taxon>
        <taxon>Euarchontoglires</taxon>
        <taxon>Glires</taxon>
        <taxon>Rodentia</taxon>
        <taxon>Myomorpha</taxon>
        <taxon>Muroidea</taxon>
        <taxon>Cricetidae</taxon>
        <taxon>Cricetinae</taxon>
        <taxon>Mesocricetus</taxon>
    </lineage>
</organism>
<evidence type="ECO:0000256" key="1">
    <source>
        <dbReference type="SAM" id="MobiDB-lite"/>
    </source>
</evidence>
<name>A0ABM2X4L6_MESAU</name>
<accession>A0ABM2X4L6</accession>
<evidence type="ECO:0000313" key="2">
    <source>
        <dbReference type="Proteomes" id="UP000886700"/>
    </source>
</evidence>
<proteinExistence type="predicted"/>
<evidence type="ECO:0000313" key="3">
    <source>
        <dbReference type="RefSeq" id="XP_040597827.1"/>
    </source>
</evidence>
<dbReference type="GeneID" id="121138883"/>
<dbReference type="RefSeq" id="XP_040597827.1">
    <property type="nucleotide sequence ID" value="XM_040741893.1"/>
</dbReference>
<gene>
    <name evidence="3" type="primary">LOC121138883</name>
</gene>
<feature type="compositionally biased region" description="Low complexity" evidence="1">
    <location>
        <begin position="138"/>
        <end position="149"/>
    </location>
</feature>
<feature type="region of interest" description="Disordered" evidence="1">
    <location>
        <begin position="74"/>
        <end position="156"/>
    </location>
</feature>
<reference evidence="3" key="1">
    <citation type="submission" date="2025-08" db="UniProtKB">
        <authorList>
            <consortium name="RefSeq"/>
        </authorList>
    </citation>
    <scope>IDENTIFICATION</scope>
    <source>
        <tissue evidence="3">Liver</tissue>
    </source>
</reference>
<dbReference type="Proteomes" id="UP000886700">
    <property type="component" value="Unplaced"/>
</dbReference>
<keyword evidence="2" id="KW-1185">Reference proteome</keyword>
<sequence length="156" mass="16926">MLCWCGAGFSESWAHVRLEGTWKEDLRPLPDVAMTGTCTRECSEFGHSDTCWMPGQSSPSRRTKSSALKLSTFVPYQDRGGQEPAGAGSPSPPEDRNTKTAPVRLLPSYSAFSHSSHDSCKDSATLEEIPLTQTSDFPPTATPASAQTAAKREIYL</sequence>
<protein>
    <submittedName>
        <fullName evidence="3">Protocadherin 18-like isoform X1</fullName>
    </submittedName>
</protein>